<evidence type="ECO:0000313" key="3">
    <source>
        <dbReference type="Proteomes" id="UP001595868"/>
    </source>
</evidence>
<evidence type="ECO:0000256" key="1">
    <source>
        <dbReference type="SAM" id="SignalP"/>
    </source>
</evidence>
<proteinExistence type="predicted"/>
<accession>A0ABV8KXZ0</accession>
<sequence>MRIAKTLAGGAIAGLAAACMVAMMANPAAAQTGSAADRINRALVSAGVPQSTAGPNVGTSKVEIPSDKPAALLTAAGKSVSLTLQAPRKNRDARGISYSNGGNARAFGDIAPDTDSLVRSADGGAQILAVMRTASAANTQRYNVELPPGTHMEAFGKAFNLVEADGKIVGQIAAPWAKDATGRELSTSYRLEGATLIQSTDTTNATYPVVVDPKITYGVGIYLNMWGSEAKAYAIAIVGLGGVGFATACTAVGKIPNALVKTLATLICGAASVNLTKVWQAIVDIYYSSAWENGACYQQKIVPMTNSMVKVSTTNCL</sequence>
<feature type="signal peptide" evidence="1">
    <location>
        <begin position="1"/>
        <end position="30"/>
    </location>
</feature>
<dbReference type="EMBL" id="JBHSBN010000059">
    <property type="protein sequence ID" value="MFC4110774.1"/>
    <property type="molecule type" value="Genomic_DNA"/>
</dbReference>
<name>A0ABV8KXZ0_9ACTN</name>
<reference evidence="3" key="1">
    <citation type="journal article" date="2019" name="Int. J. Syst. Evol. Microbiol.">
        <title>The Global Catalogue of Microorganisms (GCM) 10K type strain sequencing project: providing services to taxonomists for standard genome sequencing and annotation.</title>
        <authorList>
            <consortium name="The Broad Institute Genomics Platform"/>
            <consortium name="The Broad Institute Genome Sequencing Center for Infectious Disease"/>
            <person name="Wu L."/>
            <person name="Ma J."/>
        </authorList>
    </citation>
    <scope>NUCLEOTIDE SEQUENCE [LARGE SCALE GENOMIC DNA]</scope>
    <source>
        <strain evidence="3">2902at01</strain>
    </source>
</reference>
<gene>
    <name evidence="2" type="ORF">ACFOX0_33290</name>
</gene>
<protein>
    <submittedName>
        <fullName evidence="2">Uncharacterized protein</fullName>
    </submittedName>
</protein>
<keyword evidence="1" id="KW-0732">Signal</keyword>
<comment type="caution">
    <text evidence="2">The sequence shown here is derived from an EMBL/GenBank/DDBJ whole genome shotgun (WGS) entry which is preliminary data.</text>
</comment>
<dbReference type="Proteomes" id="UP001595868">
    <property type="component" value="Unassembled WGS sequence"/>
</dbReference>
<dbReference type="PROSITE" id="PS51257">
    <property type="entry name" value="PROKAR_LIPOPROTEIN"/>
    <property type="match status" value="1"/>
</dbReference>
<evidence type="ECO:0000313" key="2">
    <source>
        <dbReference type="EMBL" id="MFC4110774.1"/>
    </source>
</evidence>
<feature type="chain" id="PRO_5045062291" evidence="1">
    <location>
        <begin position="31"/>
        <end position="317"/>
    </location>
</feature>
<keyword evidence="3" id="KW-1185">Reference proteome</keyword>
<dbReference type="RefSeq" id="WP_377553518.1">
    <property type="nucleotide sequence ID" value="NZ_JBHSBN010000059.1"/>
</dbReference>
<organism evidence="2 3">
    <name type="scientific">Micromonospora zhanjiangensis</name>
    <dbReference type="NCBI Taxonomy" id="1522057"/>
    <lineage>
        <taxon>Bacteria</taxon>
        <taxon>Bacillati</taxon>
        <taxon>Actinomycetota</taxon>
        <taxon>Actinomycetes</taxon>
        <taxon>Micromonosporales</taxon>
        <taxon>Micromonosporaceae</taxon>
        <taxon>Micromonospora</taxon>
    </lineage>
</organism>